<dbReference type="EMBL" id="CP030041">
    <property type="protein sequence ID" value="AWW32635.1"/>
    <property type="molecule type" value="Genomic_DNA"/>
</dbReference>
<dbReference type="Pfam" id="PF14014">
    <property type="entry name" value="DUF4230"/>
    <property type="match status" value="1"/>
</dbReference>
<evidence type="ECO:0000313" key="1">
    <source>
        <dbReference type="EMBL" id="AWW32635.1"/>
    </source>
</evidence>
<evidence type="ECO:0000313" key="2">
    <source>
        <dbReference type="Proteomes" id="UP000248688"/>
    </source>
</evidence>
<evidence type="ECO:0008006" key="3">
    <source>
        <dbReference type="Google" id="ProtNLM"/>
    </source>
</evidence>
<dbReference type="KEGG" id="est:DN752_22170"/>
<gene>
    <name evidence="1" type="ORF">DN752_22170</name>
</gene>
<dbReference type="AlphaFoldDB" id="A0A2Z4IP10"/>
<keyword evidence="2" id="KW-1185">Reference proteome</keyword>
<sequence length="205" mass="23593">MRKFLFGVLIGLLAIGAYRWIAGGIEQKNTLEESSSLIQQEVENVSKLIVTEGDFSQVYNYKQSEGIFGNLWITEKKALVVVNADVQIAYDLTKVKFQIDEENKTLYIEEVPEAEVKIFPDYKYYDAEGDYLNPFDADDINTIKSRVNASIRRKVDSSDLEKNANRRLIAELARFYVLTNSLGWKLVYEEKEVLSEGDFELKELH</sequence>
<proteinExistence type="predicted"/>
<name>A0A2Z4IP10_9BACT</name>
<dbReference type="Proteomes" id="UP000248688">
    <property type="component" value="Chromosome"/>
</dbReference>
<accession>A0A2Z4IP10</accession>
<reference evidence="1 2" key="1">
    <citation type="submission" date="2018-06" db="EMBL/GenBank/DDBJ databases">
        <title>Echinicola strongylocentroti sp. nov., isolated from a sea urchin Strongylocentrotus intermedius.</title>
        <authorList>
            <person name="Bae S.S."/>
        </authorList>
    </citation>
    <scope>NUCLEOTIDE SEQUENCE [LARGE SCALE GENOMIC DNA]</scope>
    <source>
        <strain evidence="1 2">MEBiC08714</strain>
    </source>
</reference>
<organism evidence="1 2">
    <name type="scientific">Echinicola strongylocentroti</name>
    <dbReference type="NCBI Taxonomy" id="1795355"/>
    <lineage>
        <taxon>Bacteria</taxon>
        <taxon>Pseudomonadati</taxon>
        <taxon>Bacteroidota</taxon>
        <taxon>Cytophagia</taxon>
        <taxon>Cytophagales</taxon>
        <taxon>Cyclobacteriaceae</taxon>
        <taxon>Echinicola</taxon>
    </lineage>
</organism>
<dbReference type="OrthoDB" id="5700441at2"/>
<dbReference type="InterPro" id="IPR025324">
    <property type="entry name" value="DUF4230"/>
</dbReference>
<dbReference type="RefSeq" id="WP_112786007.1">
    <property type="nucleotide sequence ID" value="NZ_CP030041.1"/>
</dbReference>
<protein>
    <recommendedName>
        <fullName evidence="3">DUF4230 domain-containing protein</fullName>
    </recommendedName>
</protein>